<feature type="compositionally biased region" description="Polar residues" evidence="1">
    <location>
        <begin position="109"/>
        <end position="118"/>
    </location>
</feature>
<protein>
    <submittedName>
        <fullName evidence="2">Uncharacterized protein</fullName>
    </submittedName>
</protein>
<organism evidence="2 3">
    <name type="scientific">Pseudo-nitzschia multistriata</name>
    <dbReference type="NCBI Taxonomy" id="183589"/>
    <lineage>
        <taxon>Eukaryota</taxon>
        <taxon>Sar</taxon>
        <taxon>Stramenopiles</taxon>
        <taxon>Ochrophyta</taxon>
        <taxon>Bacillariophyta</taxon>
        <taxon>Bacillariophyceae</taxon>
        <taxon>Bacillariophycidae</taxon>
        <taxon>Bacillariales</taxon>
        <taxon>Bacillariaceae</taxon>
        <taxon>Pseudo-nitzschia</taxon>
    </lineage>
</organism>
<reference evidence="2 3" key="1">
    <citation type="submission" date="2019-01" db="EMBL/GenBank/DDBJ databases">
        <authorList>
            <person name="Ferrante I. M."/>
        </authorList>
    </citation>
    <scope>NUCLEOTIDE SEQUENCE [LARGE SCALE GENOMIC DNA]</scope>
    <source>
        <strain evidence="2 3">B856</strain>
    </source>
</reference>
<accession>A0A448ZC52</accession>
<feature type="compositionally biased region" description="Basic and acidic residues" evidence="1">
    <location>
        <begin position="321"/>
        <end position="336"/>
    </location>
</feature>
<dbReference type="EMBL" id="CAACVS010000226">
    <property type="protein sequence ID" value="VEU39606.1"/>
    <property type="molecule type" value="Genomic_DNA"/>
</dbReference>
<sequence length="336" mass="37100">MATLKASIAAWKASIAASESEIAASEAEIAASKAKIAASVAEIAASEQHLKDLTQELEKLRAESNAAEENHEAAKSVMVDLTEETYTDDEDSGESTKKVGSSGSKRSRALSTTSNGGIVSQGDERRSSVKKNVDATTRGFLPFPSSDGGSRSKKKSKTPAARIVYLPPKQRSNCSIGRTREELNENNRMVEYMESCKFGRSDVCRKSGKVHAVVLSDKWNDLAKQNNQPQVWYVATGEGRKDAADKVGKWKESIPIFHVPKQPENSENKLYYAGHWKVEKMDKLNPPIKFKRSLRNMKLTFAFDRFDSKLNSIIQNNQNKPIERDGSGGNQIKEEA</sequence>
<evidence type="ECO:0000256" key="1">
    <source>
        <dbReference type="SAM" id="MobiDB-lite"/>
    </source>
</evidence>
<feature type="compositionally biased region" description="Basic and acidic residues" evidence="1">
    <location>
        <begin position="61"/>
        <end position="74"/>
    </location>
</feature>
<feature type="region of interest" description="Disordered" evidence="1">
    <location>
        <begin position="61"/>
        <end position="160"/>
    </location>
</feature>
<name>A0A448ZC52_9STRA</name>
<dbReference type="AlphaFoldDB" id="A0A448ZC52"/>
<proteinExistence type="predicted"/>
<gene>
    <name evidence="2" type="ORF">PSNMU_V1.4_AUG-EV-PASAV3_0063330</name>
</gene>
<evidence type="ECO:0000313" key="3">
    <source>
        <dbReference type="Proteomes" id="UP000291116"/>
    </source>
</evidence>
<keyword evidence="3" id="KW-1185">Reference proteome</keyword>
<feature type="region of interest" description="Disordered" evidence="1">
    <location>
        <begin position="314"/>
        <end position="336"/>
    </location>
</feature>
<evidence type="ECO:0000313" key="2">
    <source>
        <dbReference type="EMBL" id="VEU39606.1"/>
    </source>
</evidence>
<feature type="compositionally biased region" description="Acidic residues" evidence="1">
    <location>
        <begin position="81"/>
        <end position="93"/>
    </location>
</feature>
<feature type="compositionally biased region" description="Basic and acidic residues" evidence="1">
    <location>
        <begin position="122"/>
        <end position="133"/>
    </location>
</feature>
<dbReference type="Proteomes" id="UP000291116">
    <property type="component" value="Unassembled WGS sequence"/>
</dbReference>